<dbReference type="AlphaFoldDB" id="A0AAV9XE35"/>
<evidence type="ECO:0000313" key="2">
    <source>
        <dbReference type="EMBL" id="KAK6540163.1"/>
    </source>
</evidence>
<feature type="chain" id="PRO_5043631448" evidence="1">
    <location>
        <begin position="23"/>
        <end position="198"/>
    </location>
</feature>
<keyword evidence="3" id="KW-1185">Reference proteome</keyword>
<accession>A0AAV9XE35</accession>
<dbReference type="Proteomes" id="UP001365542">
    <property type="component" value="Unassembled WGS sequence"/>
</dbReference>
<gene>
    <name evidence="2" type="ORF">TWF694_008984</name>
</gene>
<keyword evidence="1" id="KW-0732">Signal</keyword>
<comment type="caution">
    <text evidence="2">The sequence shown here is derived from an EMBL/GenBank/DDBJ whole genome shotgun (WGS) entry which is preliminary data.</text>
</comment>
<sequence length="198" mass="21689">MRVVRSILLFFLGALWSTSTRAYQIAWGGVDTTSKYVDVLGAADKKTPPCYEIPEEIGVPADIYIRTTTSEKVPKFIALHTLDPATQAQGCVPENLATIFAFYPGVTGLMQGAYINAFTAFWWREINPASIPPDYTASLIKNLDLQPGGVAMKYIAPDGTSGWSFDADSQVYLQDYNFAISDPGSAISEESFEYSDEA</sequence>
<name>A0AAV9XE35_9PEZI</name>
<organism evidence="2 3">
    <name type="scientific">Orbilia ellipsospora</name>
    <dbReference type="NCBI Taxonomy" id="2528407"/>
    <lineage>
        <taxon>Eukaryota</taxon>
        <taxon>Fungi</taxon>
        <taxon>Dikarya</taxon>
        <taxon>Ascomycota</taxon>
        <taxon>Pezizomycotina</taxon>
        <taxon>Orbiliomycetes</taxon>
        <taxon>Orbiliales</taxon>
        <taxon>Orbiliaceae</taxon>
        <taxon>Orbilia</taxon>
    </lineage>
</organism>
<proteinExistence type="predicted"/>
<reference evidence="2 3" key="1">
    <citation type="submission" date="2019-10" db="EMBL/GenBank/DDBJ databases">
        <authorList>
            <person name="Palmer J.M."/>
        </authorList>
    </citation>
    <scope>NUCLEOTIDE SEQUENCE [LARGE SCALE GENOMIC DNA]</scope>
    <source>
        <strain evidence="2 3">TWF694</strain>
    </source>
</reference>
<evidence type="ECO:0000313" key="3">
    <source>
        <dbReference type="Proteomes" id="UP001365542"/>
    </source>
</evidence>
<dbReference type="EMBL" id="JAVHJO010000005">
    <property type="protein sequence ID" value="KAK6540163.1"/>
    <property type="molecule type" value="Genomic_DNA"/>
</dbReference>
<evidence type="ECO:0000256" key="1">
    <source>
        <dbReference type="SAM" id="SignalP"/>
    </source>
</evidence>
<feature type="signal peptide" evidence="1">
    <location>
        <begin position="1"/>
        <end position="22"/>
    </location>
</feature>
<protein>
    <submittedName>
        <fullName evidence="2">Uncharacterized protein</fullName>
    </submittedName>
</protein>